<evidence type="ECO:0000313" key="3">
    <source>
        <dbReference type="Proteomes" id="UP001234178"/>
    </source>
</evidence>
<dbReference type="Proteomes" id="UP001234178">
    <property type="component" value="Unassembled WGS sequence"/>
</dbReference>
<keyword evidence="1" id="KW-0732">Signal</keyword>
<accession>A0ABR0A1H3</accession>
<name>A0ABR0A1H3_9CRUS</name>
<gene>
    <name evidence="2" type="ORF">OUZ56_001045</name>
</gene>
<protein>
    <recommendedName>
        <fullName evidence="4">Cuticular protein</fullName>
    </recommendedName>
</protein>
<feature type="signal peptide" evidence="1">
    <location>
        <begin position="1"/>
        <end position="18"/>
    </location>
</feature>
<comment type="caution">
    <text evidence="2">The sequence shown here is derived from an EMBL/GenBank/DDBJ whole genome shotgun (WGS) entry which is preliminary data.</text>
</comment>
<keyword evidence="3" id="KW-1185">Reference proteome</keyword>
<organism evidence="2 3">
    <name type="scientific">Daphnia magna</name>
    <dbReference type="NCBI Taxonomy" id="35525"/>
    <lineage>
        <taxon>Eukaryota</taxon>
        <taxon>Metazoa</taxon>
        <taxon>Ecdysozoa</taxon>
        <taxon>Arthropoda</taxon>
        <taxon>Crustacea</taxon>
        <taxon>Branchiopoda</taxon>
        <taxon>Diplostraca</taxon>
        <taxon>Cladocera</taxon>
        <taxon>Anomopoda</taxon>
        <taxon>Daphniidae</taxon>
        <taxon>Daphnia</taxon>
    </lineage>
</organism>
<feature type="chain" id="PRO_5045082052" description="Cuticular protein" evidence="1">
    <location>
        <begin position="19"/>
        <end position="196"/>
    </location>
</feature>
<evidence type="ECO:0008006" key="4">
    <source>
        <dbReference type="Google" id="ProtNLM"/>
    </source>
</evidence>
<sequence>MKTAAFFLFAVFLVAAECASVAYTNSRLGKRTPVSRSSVFFNKDGTNVAYSINHKPSAGFDASVSITRNVPARPAVPVPAIRLAPAIIPRPVSVKTPVDLPVQLPFYAPVNVPAVPTTPVVLDAPVVQQINPISVPVSPAVPNAFPIGVVQNAPIPLPYNTVSHENVVDAYRLADPFAFGPLPLSLDHSVMFAKGF</sequence>
<evidence type="ECO:0000313" key="2">
    <source>
        <dbReference type="EMBL" id="KAK4019009.1"/>
    </source>
</evidence>
<reference evidence="2 3" key="1">
    <citation type="journal article" date="2023" name="Nucleic Acids Res.">
        <title>The hologenome of Daphnia magna reveals possible DNA methylation and microbiome-mediated evolution of the host genome.</title>
        <authorList>
            <person name="Chaturvedi A."/>
            <person name="Li X."/>
            <person name="Dhandapani V."/>
            <person name="Marshall H."/>
            <person name="Kissane S."/>
            <person name="Cuenca-Cambronero M."/>
            <person name="Asole G."/>
            <person name="Calvet F."/>
            <person name="Ruiz-Romero M."/>
            <person name="Marangio P."/>
            <person name="Guigo R."/>
            <person name="Rago D."/>
            <person name="Mirbahai L."/>
            <person name="Eastwood N."/>
            <person name="Colbourne J.K."/>
            <person name="Zhou J."/>
            <person name="Mallon E."/>
            <person name="Orsini L."/>
        </authorList>
    </citation>
    <scope>NUCLEOTIDE SEQUENCE [LARGE SCALE GENOMIC DNA]</scope>
    <source>
        <strain evidence="2">LRV0_1</strain>
    </source>
</reference>
<dbReference type="EMBL" id="JAOYFB010000036">
    <property type="protein sequence ID" value="KAK4019009.1"/>
    <property type="molecule type" value="Genomic_DNA"/>
</dbReference>
<proteinExistence type="predicted"/>
<evidence type="ECO:0000256" key="1">
    <source>
        <dbReference type="SAM" id="SignalP"/>
    </source>
</evidence>